<dbReference type="InterPro" id="IPR027417">
    <property type="entry name" value="P-loop_NTPase"/>
</dbReference>
<dbReference type="Gene3D" id="3.40.50.300">
    <property type="entry name" value="P-loop containing nucleotide triphosphate hydrolases"/>
    <property type="match status" value="1"/>
</dbReference>
<evidence type="ECO:0000313" key="4">
    <source>
        <dbReference type="Proteomes" id="UP000178943"/>
    </source>
</evidence>
<dbReference type="SUPFAM" id="SSF52540">
    <property type="entry name" value="P-loop containing nucleoside triphosphate hydrolases"/>
    <property type="match status" value="1"/>
</dbReference>
<dbReference type="InterPro" id="IPR050921">
    <property type="entry name" value="T4SS_GSP_E_ATPase"/>
</dbReference>
<sequence>MNDFLKYAISQGASDFHIALGNNPVMRIHGELIPVDYPPIAAMESQRILIEILNDQQLAALGKQKNVDFCYKVPGIGRFRTNVFVQRHGIDAVFRIIPQKVPVFDSIGLPQNMRELAHYHQGMILVTGPSGCGKTTTLAALVDLINETRSAHIITIEDPIEYVHGNKVALINQREVNSHTETFSSALRASLREDPDVILVGEMRDLETVRMAITAAETGHLVLTTLHTTNAASSIDRIIGTFPPEEQWQVRIMISESLKAIITQVLLPTIDKKGVIPAFEILVVTQAIAALIREGKTFQIPSIQQTSQHLGMSLLDQSLLKLVQDKKVNPMSAFAKAFKKELIEPFLESK</sequence>
<dbReference type="Proteomes" id="UP000178943">
    <property type="component" value="Unassembled WGS sequence"/>
</dbReference>
<evidence type="ECO:0000313" key="3">
    <source>
        <dbReference type="EMBL" id="OGF61469.1"/>
    </source>
</evidence>
<dbReference type="Pfam" id="PF00437">
    <property type="entry name" value="T2SSE"/>
    <property type="match status" value="1"/>
</dbReference>
<comment type="similarity">
    <text evidence="1">Belongs to the GSP E family.</text>
</comment>
<accession>A0A1F5VDF1</accession>
<gene>
    <name evidence="3" type="ORF">A2Y62_12165</name>
</gene>
<dbReference type="AlphaFoldDB" id="A0A1F5VDF1"/>
<protein>
    <submittedName>
        <fullName evidence="3">Type IV pili twitching motility protein PilT</fullName>
    </submittedName>
</protein>
<dbReference type="NCBIfam" id="TIGR01420">
    <property type="entry name" value="pilT_fam"/>
    <property type="match status" value="1"/>
</dbReference>
<dbReference type="InterPro" id="IPR001482">
    <property type="entry name" value="T2SS/T4SS_dom"/>
</dbReference>
<dbReference type="CDD" id="cd01131">
    <property type="entry name" value="PilT"/>
    <property type="match status" value="1"/>
</dbReference>
<feature type="domain" description="Bacterial type II secretion system protein E" evidence="2">
    <location>
        <begin position="191"/>
        <end position="205"/>
    </location>
</feature>
<comment type="caution">
    <text evidence="3">The sequence shown here is derived from an EMBL/GenBank/DDBJ whole genome shotgun (WGS) entry which is preliminary data.</text>
</comment>
<dbReference type="GO" id="GO:0005524">
    <property type="term" value="F:ATP binding"/>
    <property type="evidence" value="ECO:0007669"/>
    <property type="project" value="InterPro"/>
</dbReference>
<reference evidence="3 4" key="1">
    <citation type="journal article" date="2016" name="Nat. Commun.">
        <title>Thousands of microbial genomes shed light on interconnected biogeochemical processes in an aquifer system.</title>
        <authorList>
            <person name="Anantharaman K."/>
            <person name="Brown C.T."/>
            <person name="Hug L.A."/>
            <person name="Sharon I."/>
            <person name="Castelle C.J."/>
            <person name="Probst A.J."/>
            <person name="Thomas B.C."/>
            <person name="Singh A."/>
            <person name="Wilkins M.J."/>
            <person name="Karaoz U."/>
            <person name="Brodie E.L."/>
            <person name="Williams K.H."/>
            <person name="Hubbard S.S."/>
            <person name="Banfield J.F."/>
        </authorList>
    </citation>
    <scope>NUCLEOTIDE SEQUENCE [LARGE SCALE GENOMIC DNA]</scope>
</reference>
<evidence type="ECO:0000259" key="2">
    <source>
        <dbReference type="PROSITE" id="PS00662"/>
    </source>
</evidence>
<dbReference type="STRING" id="1817863.A2Y62_12165"/>
<dbReference type="Gene3D" id="3.30.450.90">
    <property type="match status" value="1"/>
</dbReference>
<dbReference type="SMART" id="SM00382">
    <property type="entry name" value="AAA"/>
    <property type="match status" value="1"/>
</dbReference>
<dbReference type="PROSITE" id="PS00662">
    <property type="entry name" value="T2SP_E"/>
    <property type="match status" value="1"/>
</dbReference>
<dbReference type="PANTHER" id="PTHR30486">
    <property type="entry name" value="TWITCHING MOTILITY PROTEIN PILT"/>
    <property type="match status" value="1"/>
</dbReference>
<dbReference type="GO" id="GO:0016887">
    <property type="term" value="F:ATP hydrolysis activity"/>
    <property type="evidence" value="ECO:0007669"/>
    <property type="project" value="InterPro"/>
</dbReference>
<dbReference type="InterPro" id="IPR003593">
    <property type="entry name" value="AAA+_ATPase"/>
</dbReference>
<name>A0A1F5VDF1_9BACT</name>
<dbReference type="InterPro" id="IPR006321">
    <property type="entry name" value="PilT/PilU"/>
</dbReference>
<dbReference type="EMBL" id="MFGW01000195">
    <property type="protein sequence ID" value="OGF61469.1"/>
    <property type="molecule type" value="Genomic_DNA"/>
</dbReference>
<organism evidence="3 4">
    <name type="scientific">Candidatus Fischerbacteria bacterium RBG_13_37_8</name>
    <dbReference type="NCBI Taxonomy" id="1817863"/>
    <lineage>
        <taxon>Bacteria</taxon>
        <taxon>Candidatus Fischeribacteriota</taxon>
    </lineage>
</organism>
<evidence type="ECO:0000256" key="1">
    <source>
        <dbReference type="ARBA" id="ARBA00006611"/>
    </source>
</evidence>
<proteinExistence type="inferred from homology"/>